<keyword evidence="1" id="KW-0732">Signal</keyword>
<dbReference type="EMBL" id="CAJFDH010000001">
    <property type="protein sequence ID" value="CAD5207050.1"/>
    <property type="molecule type" value="Genomic_DNA"/>
</dbReference>
<dbReference type="AlphaFoldDB" id="A0A811JUR3"/>
<dbReference type="EMBL" id="CAJFCW020000001">
    <property type="protein sequence ID" value="CAG9084157.1"/>
    <property type="molecule type" value="Genomic_DNA"/>
</dbReference>
<feature type="chain" id="PRO_5036220785" evidence="1">
    <location>
        <begin position="17"/>
        <end position="199"/>
    </location>
</feature>
<comment type="caution">
    <text evidence="2">The sequence shown here is derived from an EMBL/GenBank/DDBJ whole genome shotgun (WGS) entry which is preliminary data.</text>
</comment>
<gene>
    <name evidence="2" type="ORF">BOKJ2_LOCUS1734</name>
</gene>
<proteinExistence type="predicted"/>
<dbReference type="OrthoDB" id="10426536at2759"/>
<feature type="signal peptide" evidence="1">
    <location>
        <begin position="1"/>
        <end position="16"/>
    </location>
</feature>
<evidence type="ECO:0000313" key="2">
    <source>
        <dbReference type="EMBL" id="CAD5207050.1"/>
    </source>
</evidence>
<sequence length="199" mass="22698">MLQKWALLVMVASVGGVTFNGVDIGNPNGQLIDRSFRIVELSKFLKNKAHFNKFCNHLPTLLTKMSRADAEAWMKDFCRKTGEKAACKTYYSQNAHKQKVVDATVAWFKKARKYTAAEDYYINRVMAVRKDRCLSVEEECYVTNGIKQLTTSKQRHTMKLTTELCFQHRKAHPNFAKKSCYGVGKGSPTGDEVFQLLRS</sequence>
<accession>A0A811JUR3</accession>
<protein>
    <submittedName>
        <fullName evidence="2">Uncharacterized protein</fullName>
    </submittedName>
</protein>
<dbReference type="Proteomes" id="UP000783686">
    <property type="component" value="Unassembled WGS sequence"/>
</dbReference>
<dbReference type="Proteomes" id="UP000614601">
    <property type="component" value="Unassembled WGS sequence"/>
</dbReference>
<evidence type="ECO:0000256" key="1">
    <source>
        <dbReference type="SAM" id="SignalP"/>
    </source>
</evidence>
<name>A0A811JUR3_9BILA</name>
<evidence type="ECO:0000313" key="3">
    <source>
        <dbReference type="Proteomes" id="UP000614601"/>
    </source>
</evidence>
<reference evidence="2" key="1">
    <citation type="submission" date="2020-09" db="EMBL/GenBank/DDBJ databases">
        <authorList>
            <person name="Kikuchi T."/>
        </authorList>
    </citation>
    <scope>NUCLEOTIDE SEQUENCE</scope>
    <source>
        <strain evidence="2">SH1</strain>
    </source>
</reference>
<keyword evidence="3" id="KW-1185">Reference proteome</keyword>
<organism evidence="2 3">
    <name type="scientific">Bursaphelenchus okinawaensis</name>
    <dbReference type="NCBI Taxonomy" id="465554"/>
    <lineage>
        <taxon>Eukaryota</taxon>
        <taxon>Metazoa</taxon>
        <taxon>Ecdysozoa</taxon>
        <taxon>Nematoda</taxon>
        <taxon>Chromadorea</taxon>
        <taxon>Rhabditida</taxon>
        <taxon>Tylenchina</taxon>
        <taxon>Tylenchomorpha</taxon>
        <taxon>Aphelenchoidea</taxon>
        <taxon>Aphelenchoididae</taxon>
        <taxon>Bursaphelenchus</taxon>
    </lineage>
</organism>